<dbReference type="EMBL" id="GBRH01275169">
    <property type="protein sequence ID" value="JAD22726.1"/>
    <property type="molecule type" value="Transcribed_RNA"/>
</dbReference>
<evidence type="ECO:0000313" key="1">
    <source>
        <dbReference type="EMBL" id="JAD22726.1"/>
    </source>
</evidence>
<name>A0A0A8Y8X4_ARUDO</name>
<dbReference type="AlphaFoldDB" id="A0A0A8Y8X4"/>
<organism evidence="1">
    <name type="scientific">Arundo donax</name>
    <name type="common">Giant reed</name>
    <name type="synonym">Donax arundinaceus</name>
    <dbReference type="NCBI Taxonomy" id="35708"/>
    <lineage>
        <taxon>Eukaryota</taxon>
        <taxon>Viridiplantae</taxon>
        <taxon>Streptophyta</taxon>
        <taxon>Embryophyta</taxon>
        <taxon>Tracheophyta</taxon>
        <taxon>Spermatophyta</taxon>
        <taxon>Magnoliopsida</taxon>
        <taxon>Liliopsida</taxon>
        <taxon>Poales</taxon>
        <taxon>Poaceae</taxon>
        <taxon>PACMAD clade</taxon>
        <taxon>Arundinoideae</taxon>
        <taxon>Arundineae</taxon>
        <taxon>Arundo</taxon>
    </lineage>
</organism>
<protein>
    <submittedName>
        <fullName evidence="1">Uncharacterized protein</fullName>
    </submittedName>
</protein>
<accession>A0A0A8Y8X4</accession>
<sequence length="72" mass="8286">MLVHISTFSTKVVKKHNMLRHFYVLWPYDILPPSQKDLISSKSQTDYCWGELTYLPLINHGGFVSPCVVTFG</sequence>
<proteinExistence type="predicted"/>
<reference evidence="1" key="2">
    <citation type="journal article" date="2015" name="Data Brief">
        <title>Shoot transcriptome of the giant reed, Arundo donax.</title>
        <authorList>
            <person name="Barrero R.A."/>
            <person name="Guerrero F.D."/>
            <person name="Moolhuijzen P."/>
            <person name="Goolsby J.A."/>
            <person name="Tidwell J."/>
            <person name="Bellgard S.E."/>
            <person name="Bellgard M.I."/>
        </authorList>
    </citation>
    <scope>NUCLEOTIDE SEQUENCE</scope>
    <source>
        <tissue evidence="1">Shoot tissue taken approximately 20 cm above the soil surface</tissue>
    </source>
</reference>
<reference evidence="1" key="1">
    <citation type="submission" date="2014-09" db="EMBL/GenBank/DDBJ databases">
        <authorList>
            <person name="Magalhaes I.L.F."/>
            <person name="Oliveira U."/>
            <person name="Santos F.R."/>
            <person name="Vidigal T.H.D.A."/>
            <person name="Brescovit A.D."/>
            <person name="Santos A.J."/>
        </authorList>
    </citation>
    <scope>NUCLEOTIDE SEQUENCE</scope>
    <source>
        <tissue evidence="1">Shoot tissue taken approximately 20 cm above the soil surface</tissue>
    </source>
</reference>